<evidence type="ECO:0000313" key="8">
    <source>
        <dbReference type="Proteomes" id="UP000600307"/>
    </source>
</evidence>
<feature type="transmembrane region" description="Helical" evidence="5">
    <location>
        <begin position="262"/>
        <end position="286"/>
    </location>
</feature>
<comment type="caution">
    <text evidence="7">The sequence shown here is derived from an EMBL/GenBank/DDBJ whole genome shotgun (WGS) entry which is preliminary data.</text>
</comment>
<dbReference type="GO" id="GO:0016874">
    <property type="term" value="F:ligase activity"/>
    <property type="evidence" value="ECO:0007669"/>
    <property type="project" value="UniProtKB-KW"/>
</dbReference>
<evidence type="ECO:0000256" key="3">
    <source>
        <dbReference type="ARBA" id="ARBA00022989"/>
    </source>
</evidence>
<evidence type="ECO:0000256" key="1">
    <source>
        <dbReference type="ARBA" id="ARBA00004141"/>
    </source>
</evidence>
<gene>
    <name evidence="7" type="ORF">IV431_10890</name>
</gene>
<dbReference type="InterPro" id="IPR051533">
    <property type="entry name" value="WaaL-like"/>
</dbReference>
<feature type="transmembrane region" description="Helical" evidence="5">
    <location>
        <begin position="100"/>
        <end position="118"/>
    </location>
</feature>
<feature type="domain" description="O-antigen ligase-related" evidence="6">
    <location>
        <begin position="223"/>
        <end position="358"/>
    </location>
</feature>
<dbReference type="Proteomes" id="UP000600307">
    <property type="component" value="Unassembled WGS sequence"/>
</dbReference>
<organism evidence="7 8">
    <name type="scientific">Rahnella victoriana</name>
    <dbReference type="NCBI Taxonomy" id="1510570"/>
    <lineage>
        <taxon>Bacteria</taxon>
        <taxon>Pseudomonadati</taxon>
        <taxon>Pseudomonadota</taxon>
        <taxon>Gammaproteobacteria</taxon>
        <taxon>Enterobacterales</taxon>
        <taxon>Yersiniaceae</taxon>
        <taxon>Rahnella</taxon>
    </lineage>
</organism>
<protein>
    <submittedName>
        <fullName evidence="7">O-antigen ligase family protein</fullName>
    </submittedName>
</protein>
<dbReference type="EMBL" id="JADOBH010000002">
    <property type="protein sequence ID" value="MBF7956061.1"/>
    <property type="molecule type" value="Genomic_DNA"/>
</dbReference>
<accession>A0ABS0DQ93</accession>
<dbReference type="PANTHER" id="PTHR37422">
    <property type="entry name" value="TEICHURONIC ACID BIOSYNTHESIS PROTEIN TUAE"/>
    <property type="match status" value="1"/>
</dbReference>
<feature type="transmembrane region" description="Helical" evidence="5">
    <location>
        <begin position="345"/>
        <end position="367"/>
    </location>
</feature>
<evidence type="ECO:0000313" key="7">
    <source>
        <dbReference type="EMBL" id="MBF7956061.1"/>
    </source>
</evidence>
<sequence>MIFLALLIAAPLAVIFFMLPLHWRLFFTLVLSVPQLYIFQILGADIPIALLCALTLIPDTAGIIIKLKNKKILFTLALICVIQAISLAWSINVSMGARDVVYGMIFIIIAAAVYKVVLTHPLKMGSIVFWMMLFVSFEAILIIIFRLNPELEVTLTLSPIASYFLGKNVLDGLLAGVRNNFYDPVKSGGFFINANAAACYIGLASFMAWGWARLTKSKILTMVAALCWISVFFTGSKAGFLLALAVPMLTYFIYIKHQSKKAALFFVILSCVGTIVCTLAISYTLLDNSQYVSATGTAAESRFIIWDYASNAFLRSPILGQGYGGWEADYVKYTDYFLPPHNTIVYMWSKSGVIASILSIMFIFYVIQLNLKCMKSFEPVIRIAGTTSFMVSAWLFMHGMGENFGLLGEPHQEVFLPVMIGTLYGLIERQRIANINLDNSSQSSD</sequence>
<feature type="transmembrane region" description="Helical" evidence="5">
    <location>
        <begin position="190"/>
        <end position="212"/>
    </location>
</feature>
<dbReference type="RefSeq" id="WP_195817236.1">
    <property type="nucleotide sequence ID" value="NZ_JADOBH010000002.1"/>
</dbReference>
<dbReference type="Pfam" id="PF04932">
    <property type="entry name" value="Wzy_C"/>
    <property type="match status" value="1"/>
</dbReference>
<dbReference type="InterPro" id="IPR007016">
    <property type="entry name" value="O-antigen_ligase-rel_domated"/>
</dbReference>
<keyword evidence="8" id="KW-1185">Reference proteome</keyword>
<feature type="transmembrane region" description="Helical" evidence="5">
    <location>
        <begin position="72"/>
        <end position="94"/>
    </location>
</feature>
<keyword evidence="4 5" id="KW-0472">Membrane</keyword>
<proteinExistence type="predicted"/>
<keyword evidence="2 5" id="KW-0812">Transmembrane</keyword>
<comment type="subcellular location">
    <subcellularLocation>
        <location evidence="1">Membrane</location>
        <topology evidence="1">Multi-pass membrane protein</topology>
    </subcellularLocation>
</comment>
<name>A0ABS0DQ93_9GAMM</name>
<feature type="transmembrane region" description="Helical" evidence="5">
    <location>
        <begin position="127"/>
        <end position="147"/>
    </location>
</feature>
<feature type="transmembrane region" description="Helical" evidence="5">
    <location>
        <begin position="219"/>
        <end position="234"/>
    </location>
</feature>
<keyword evidence="3 5" id="KW-1133">Transmembrane helix</keyword>
<keyword evidence="7" id="KW-0436">Ligase</keyword>
<dbReference type="PANTHER" id="PTHR37422:SF13">
    <property type="entry name" value="LIPOPOLYSACCHARIDE BIOSYNTHESIS PROTEIN PA4999-RELATED"/>
    <property type="match status" value="1"/>
</dbReference>
<evidence type="ECO:0000256" key="5">
    <source>
        <dbReference type="SAM" id="Phobius"/>
    </source>
</evidence>
<reference evidence="7 8" key="1">
    <citation type="submission" date="2020-11" db="EMBL/GenBank/DDBJ databases">
        <title>Taxonomic investigation of Rahnella spp.</title>
        <authorList>
            <person name="Lee S.D."/>
        </authorList>
    </citation>
    <scope>NUCLEOTIDE SEQUENCE [LARGE SCALE GENOMIC DNA]</scope>
    <source>
        <strain evidence="7 8">SAP-10</strain>
    </source>
</reference>
<evidence type="ECO:0000256" key="4">
    <source>
        <dbReference type="ARBA" id="ARBA00023136"/>
    </source>
</evidence>
<feature type="transmembrane region" description="Helical" evidence="5">
    <location>
        <begin position="379"/>
        <end position="397"/>
    </location>
</feature>
<evidence type="ECO:0000259" key="6">
    <source>
        <dbReference type="Pfam" id="PF04932"/>
    </source>
</evidence>
<evidence type="ECO:0000256" key="2">
    <source>
        <dbReference type="ARBA" id="ARBA00022692"/>
    </source>
</evidence>